<sequence>MKKIYLFLILLINLKLKICLRKNITKKYLKNNIRSLSNEKKGNILINNLKHSNREKKDALKNNINHLNNEKKKENSNYSFLSLKIIPFFLTSLLHTGVNQIPREHDIHFYAFEKSPIIRHMLMEEERKNSYYYIFFIVISFLVVIIIAFFIFKYFFNF</sequence>
<dbReference type="OMA" id="ININYCL"/>
<keyword evidence="1" id="KW-0175">Coiled coil</keyword>
<gene>
    <name evidence="4" type="primary">ARNP</name>
    <name evidence="4" type="ORF">PRELSG_1020600</name>
</gene>
<evidence type="ECO:0000256" key="1">
    <source>
        <dbReference type="SAM" id="Coils"/>
    </source>
</evidence>
<keyword evidence="2" id="KW-0472">Membrane</keyword>
<evidence type="ECO:0000256" key="2">
    <source>
        <dbReference type="SAM" id="Phobius"/>
    </source>
</evidence>
<dbReference type="OrthoDB" id="372826at2759"/>
<feature type="signal peptide" evidence="3">
    <location>
        <begin position="1"/>
        <end position="21"/>
    </location>
</feature>
<keyword evidence="5" id="KW-1185">Reference proteome</keyword>
<dbReference type="GeneID" id="39736673"/>
<accession>A0A1J1H6K5</accession>
<dbReference type="RefSeq" id="XP_028533555.1">
    <property type="nucleotide sequence ID" value="XM_028677136.1"/>
</dbReference>
<dbReference type="KEGG" id="prel:PRELSG_1020600"/>
<feature type="chain" id="PRO_5012565858" evidence="3">
    <location>
        <begin position="22"/>
        <end position="158"/>
    </location>
</feature>
<dbReference type="VEuPathDB" id="PlasmoDB:PRELSG_1020600"/>
<protein>
    <submittedName>
        <fullName evidence="4">Apical rhoptry neck protein, putative</fullName>
    </submittedName>
</protein>
<feature type="coiled-coil region" evidence="1">
    <location>
        <begin position="50"/>
        <end position="77"/>
    </location>
</feature>
<keyword evidence="2" id="KW-1133">Transmembrane helix</keyword>
<name>A0A1J1H6K5_PLARL</name>
<evidence type="ECO:0000256" key="3">
    <source>
        <dbReference type="SAM" id="SignalP"/>
    </source>
</evidence>
<organism evidence="4 5">
    <name type="scientific">Plasmodium relictum</name>
    <dbReference type="NCBI Taxonomy" id="85471"/>
    <lineage>
        <taxon>Eukaryota</taxon>
        <taxon>Sar</taxon>
        <taxon>Alveolata</taxon>
        <taxon>Apicomplexa</taxon>
        <taxon>Aconoidasida</taxon>
        <taxon>Haemosporida</taxon>
        <taxon>Plasmodiidae</taxon>
        <taxon>Plasmodium</taxon>
        <taxon>Plasmodium (Haemamoeba)</taxon>
    </lineage>
</organism>
<evidence type="ECO:0000313" key="4">
    <source>
        <dbReference type="EMBL" id="CRH00552.1"/>
    </source>
</evidence>
<evidence type="ECO:0000313" key="5">
    <source>
        <dbReference type="Proteomes" id="UP000220158"/>
    </source>
</evidence>
<dbReference type="EMBL" id="LN835305">
    <property type="protein sequence ID" value="CRH00552.1"/>
    <property type="molecule type" value="Genomic_DNA"/>
</dbReference>
<proteinExistence type="predicted"/>
<reference evidence="4 5" key="1">
    <citation type="submission" date="2015-04" db="EMBL/GenBank/DDBJ databases">
        <authorList>
            <consortium name="Pathogen Informatics"/>
        </authorList>
    </citation>
    <scope>NUCLEOTIDE SEQUENCE [LARGE SCALE GENOMIC DNA]</scope>
    <source>
        <strain evidence="4 5">SGS1</strain>
    </source>
</reference>
<keyword evidence="3" id="KW-0732">Signal</keyword>
<keyword evidence="2" id="KW-0812">Transmembrane</keyword>
<dbReference type="AlphaFoldDB" id="A0A1J1H6K5"/>
<feature type="transmembrane region" description="Helical" evidence="2">
    <location>
        <begin position="131"/>
        <end position="156"/>
    </location>
</feature>
<dbReference type="Proteomes" id="UP000220158">
    <property type="component" value="Chromosome 10"/>
</dbReference>